<gene>
    <name evidence="1" type="ORF">V5O48_015874</name>
</gene>
<dbReference type="Proteomes" id="UP001465976">
    <property type="component" value="Unassembled WGS sequence"/>
</dbReference>
<reference evidence="1 2" key="1">
    <citation type="submission" date="2024-02" db="EMBL/GenBank/DDBJ databases">
        <title>A draft genome for the cacao thread blight pathogen Marasmius crinis-equi.</title>
        <authorList>
            <person name="Cohen S.P."/>
            <person name="Baruah I.K."/>
            <person name="Amoako-Attah I."/>
            <person name="Bukari Y."/>
            <person name="Meinhardt L.W."/>
            <person name="Bailey B.A."/>
        </authorList>
    </citation>
    <scope>NUCLEOTIDE SEQUENCE [LARGE SCALE GENOMIC DNA]</scope>
    <source>
        <strain evidence="1 2">GH-76</strain>
    </source>
</reference>
<sequence>LSLFNLIVQSLTPPRCPALKTLHILFCHPSYASVLVDLIEARQHTKLESVRAEFFELSPSEIRVLASALERVKSKGLRVKVELEYRKAVLDSFDDPFPYNAKRVSPNEVLVG</sequence>
<feature type="non-terminal residue" evidence="1">
    <location>
        <position position="1"/>
    </location>
</feature>
<comment type="caution">
    <text evidence="1">The sequence shown here is derived from an EMBL/GenBank/DDBJ whole genome shotgun (WGS) entry which is preliminary data.</text>
</comment>
<proteinExistence type="predicted"/>
<organism evidence="1 2">
    <name type="scientific">Marasmius crinis-equi</name>
    <dbReference type="NCBI Taxonomy" id="585013"/>
    <lineage>
        <taxon>Eukaryota</taxon>
        <taxon>Fungi</taxon>
        <taxon>Dikarya</taxon>
        <taxon>Basidiomycota</taxon>
        <taxon>Agaricomycotina</taxon>
        <taxon>Agaricomycetes</taxon>
        <taxon>Agaricomycetidae</taxon>
        <taxon>Agaricales</taxon>
        <taxon>Marasmiineae</taxon>
        <taxon>Marasmiaceae</taxon>
        <taxon>Marasmius</taxon>
    </lineage>
</organism>
<evidence type="ECO:0000313" key="2">
    <source>
        <dbReference type="Proteomes" id="UP001465976"/>
    </source>
</evidence>
<evidence type="ECO:0000313" key="1">
    <source>
        <dbReference type="EMBL" id="KAL0566145.1"/>
    </source>
</evidence>
<accession>A0ABR3ETF7</accession>
<dbReference type="EMBL" id="JBAHYK010001996">
    <property type="protein sequence ID" value="KAL0566145.1"/>
    <property type="molecule type" value="Genomic_DNA"/>
</dbReference>
<protein>
    <submittedName>
        <fullName evidence="1">Uncharacterized protein</fullName>
    </submittedName>
</protein>
<keyword evidence="2" id="KW-1185">Reference proteome</keyword>
<name>A0ABR3ETF7_9AGAR</name>